<dbReference type="RefSeq" id="WP_049726401.1">
    <property type="nucleotide sequence ID" value="NZ_CP012154.1"/>
</dbReference>
<reference evidence="1 2" key="1">
    <citation type="submission" date="2015-07" db="EMBL/GenBank/DDBJ databases">
        <authorList>
            <person name="Noorani M."/>
        </authorList>
    </citation>
    <scope>NUCLEOTIDE SEQUENCE [LARGE SCALE GENOMIC DNA]</scope>
    <source>
        <strain evidence="1 2">KCTC 42284</strain>
    </source>
</reference>
<keyword evidence="2" id="KW-1185">Reference proteome</keyword>
<dbReference type="Proteomes" id="UP000066624">
    <property type="component" value="Chromosome"/>
</dbReference>
<dbReference type="STRING" id="1579979.WM2015_2517"/>
<protein>
    <submittedName>
        <fullName evidence="1">Uncharacterized protein</fullName>
    </submittedName>
</protein>
<proteinExistence type="predicted"/>
<sequence>MLLEFIAAIAVGLGTAGLILTLNVLSGKRLPGWLMPAAAGLAMIGFMVYMEYSWADRTLERLPEGVALVSRSEERMWYRPWTYARPLSLRMVALDTRRSRRHESRPDWVMTSVLLLGRWMPVREIPVVFDCEGNRRADLHEGVSFGDSGELIGAEWRPLPSDHPALRIACARVTTDPLS</sequence>
<gene>
    <name evidence="1" type="ORF">WM2015_2517</name>
</gene>
<evidence type="ECO:0000313" key="1">
    <source>
        <dbReference type="EMBL" id="AKS42875.1"/>
    </source>
</evidence>
<accession>A0A0K0XYX7</accession>
<dbReference type="KEGG" id="wma:WM2015_2517"/>
<evidence type="ECO:0000313" key="2">
    <source>
        <dbReference type="Proteomes" id="UP000066624"/>
    </source>
</evidence>
<dbReference type="OrthoDB" id="8601734at2"/>
<name>A0A0K0XYX7_9GAMM</name>
<dbReference type="AlphaFoldDB" id="A0A0K0XYX7"/>
<organism evidence="1 2">
    <name type="scientific">Wenzhouxiangella marina</name>
    <dbReference type="NCBI Taxonomy" id="1579979"/>
    <lineage>
        <taxon>Bacteria</taxon>
        <taxon>Pseudomonadati</taxon>
        <taxon>Pseudomonadota</taxon>
        <taxon>Gammaproteobacteria</taxon>
        <taxon>Chromatiales</taxon>
        <taxon>Wenzhouxiangellaceae</taxon>
        <taxon>Wenzhouxiangella</taxon>
    </lineage>
</organism>
<dbReference type="EMBL" id="CP012154">
    <property type="protein sequence ID" value="AKS42875.1"/>
    <property type="molecule type" value="Genomic_DNA"/>
</dbReference>